<evidence type="ECO:0000313" key="2">
    <source>
        <dbReference type="Proteomes" id="UP001295444"/>
    </source>
</evidence>
<keyword evidence="2" id="KW-1185">Reference proteome</keyword>
<accession>A0AAD1TQ47</accession>
<protein>
    <submittedName>
        <fullName evidence="1">Uncharacterized protein</fullName>
    </submittedName>
</protein>
<proteinExistence type="predicted"/>
<dbReference type="Proteomes" id="UP001295444">
    <property type="component" value="Chromosome 13"/>
</dbReference>
<sequence length="188" mass="20510">MRDLKLVFWLPEGRNSITSTKAYSSGVQGGRLPPCYTACVTQAKPCILLGSGPVFPHLWTSGGHPGPTWGLTSSFHSYLCRRTHLQNKIAAVPNLHSVEIVASLGAFDGQQYMSHTWSRSRALTIDTEARSGKYRRPKKLGYVFGKPPDVSADPTHHTWCSTPLLILDKSLHGINLGPESGLAVKSCI</sequence>
<dbReference type="AlphaFoldDB" id="A0AAD1TQ47"/>
<organism evidence="1 2">
    <name type="scientific">Pelobates cultripes</name>
    <name type="common">Western spadefoot toad</name>
    <dbReference type="NCBI Taxonomy" id="61616"/>
    <lineage>
        <taxon>Eukaryota</taxon>
        <taxon>Metazoa</taxon>
        <taxon>Chordata</taxon>
        <taxon>Craniata</taxon>
        <taxon>Vertebrata</taxon>
        <taxon>Euteleostomi</taxon>
        <taxon>Amphibia</taxon>
        <taxon>Batrachia</taxon>
        <taxon>Anura</taxon>
        <taxon>Pelobatoidea</taxon>
        <taxon>Pelobatidae</taxon>
        <taxon>Pelobates</taxon>
    </lineage>
</organism>
<reference evidence="1" key="1">
    <citation type="submission" date="2022-03" db="EMBL/GenBank/DDBJ databases">
        <authorList>
            <person name="Alioto T."/>
            <person name="Alioto T."/>
            <person name="Gomez Garrido J."/>
        </authorList>
    </citation>
    <scope>NUCLEOTIDE SEQUENCE</scope>
</reference>
<gene>
    <name evidence="1" type="ORF">PECUL_23A039433</name>
</gene>
<name>A0AAD1TQ47_PELCU</name>
<evidence type="ECO:0000313" key="1">
    <source>
        <dbReference type="EMBL" id="CAH2328862.1"/>
    </source>
</evidence>
<dbReference type="EMBL" id="OW240924">
    <property type="protein sequence ID" value="CAH2328862.1"/>
    <property type="molecule type" value="Genomic_DNA"/>
</dbReference>